<evidence type="ECO:0000256" key="1">
    <source>
        <dbReference type="SAM" id="MobiDB-lite"/>
    </source>
</evidence>
<reference evidence="3" key="2">
    <citation type="submission" date="2019-02" db="EMBL/GenBank/DDBJ databases">
        <title>Granulicella sibirica sp. nov., a psychrotolerant acidobacterium isolated from an organic soil layer in forested tundra, West Siberia.</title>
        <authorList>
            <person name="Oshkin I.Y."/>
            <person name="Kulichevskaya I.S."/>
            <person name="Rijpstra W.I.C."/>
            <person name="Sinninghe Damste J.S."/>
            <person name="Rakitin A.L."/>
            <person name="Ravin N.V."/>
            <person name="Dedysh S.N."/>
        </authorList>
    </citation>
    <scope>NUCLEOTIDE SEQUENCE [LARGE SCALE GENOMIC DNA]</scope>
    <source>
        <strain evidence="3">AF10</strain>
    </source>
</reference>
<accession>A0A4Q0T496</accession>
<dbReference type="Proteomes" id="UP000289437">
    <property type="component" value="Unassembled WGS sequence"/>
</dbReference>
<gene>
    <name evidence="2" type="ORF">GRAN_1447</name>
</gene>
<organism evidence="2 3">
    <name type="scientific">Granulicella sibirica</name>
    <dbReference type="NCBI Taxonomy" id="2479048"/>
    <lineage>
        <taxon>Bacteria</taxon>
        <taxon>Pseudomonadati</taxon>
        <taxon>Acidobacteriota</taxon>
        <taxon>Terriglobia</taxon>
        <taxon>Terriglobales</taxon>
        <taxon>Acidobacteriaceae</taxon>
        <taxon>Granulicella</taxon>
    </lineage>
</organism>
<feature type="region of interest" description="Disordered" evidence="1">
    <location>
        <begin position="1"/>
        <end position="26"/>
    </location>
</feature>
<feature type="region of interest" description="Disordered" evidence="1">
    <location>
        <begin position="80"/>
        <end position="112"/>
    </location>
</feature>
<dbReference type="AlphaFoldDB" id="A0A4Q0T496"/>
<comment type="caution">
    <text evidence="2">The sequence shown here is derived from an EMBL/GenBank/DDBJ whole genome shotgun (WGS) entry which is preliminary data.</text>
</comment>
<sequence length="112" mass="12389">MLYTPPVTHAEEPPKTVPEVSETLAGASARKKLPAERAYMFEHDSEGKQTHIGRDAKPLVSDLDIKKTDVTEDALVLKRSTDTSFKMQAADDMGGPSRDREKRHGGFVLKPK</sequence>
<keyword evidence="3" id="KW-1185">Reference proteome</keyword>
<evidence type="ECO:0000313" key="2">
    <source>
        <dbReference type="EMBL" id="RXH58137.1"/>
    </source>
</evidence>
<evidence type="ECO:0000313" key="3">
    <source>
        <dbReference type="Proteomes" id="UP000289437"/>
    </source>
</evidence>
<proteinExistence type="predicted"/>
<reference evidence="2 3" key="1">
    <citation type="submission" date="2018-11" db="EMBL/GenBank/DDBJ databases">
        <authorList>
            <person name="Mardanov A.V."/>
            <person name="Ravin N.V."/>
            <person name="Dedysh S.N."/>
        </authorList>
    </citation>
    <scope>NUCLEOTIDE SEQUENCE [LARGE SCALE GENOMIC DNA]</scope>
    <source>
        <strain evidence="2 3">AF10</strain>
    </source>
</reference>
<name>A0A4Q0T496_9BACT</name>
<protein>
    <submittedName>
        <fullName evidence="2">Uncharacterized protein</fullName>
    </submittedName>
</protein>
<dbReference type="EMBL" id="RDSM01000001">
    <property type="protein sequence ID" value="RXH58137.1"/>
    <property type="molecule type" value="Genomic_DNA"/>
</dbReference>